<reference evidence="4 5" key="1">
    <citation type="submission" date="2018-09" db="EMBL/GenBank/DDBJ databases">
        <title>YIM PH21274 draft genome.</title>
        <authorList>
            <person name="Miao C."/>
        </authorList>
    </citation>
    <scope>NUCLEOTIDE SEQUENCE [LARGE SCALE GENOMIC DNA]</scope>
    <source>
        <strain evidence="4 5">YIM PH 21724</strain>
    </source>
</reference>
<feature type="compositionally biased region" description="Basic and acidic residues" evidence="2">
    <location>
        <begin position="420"/>
        <end position="429"/>
    </location>
</feature>
<feature type="compositionally biased region" description="Polar residues" evidence="2">
    <location>
        <begin position="367"/>
        <end position="376"/>
    </location>
</feature>
<dbReference type="InterPro" id="IPR038332">
    <property type="entry name" value="PPE_sf"/>
</dbReference>
<dbReference type="AlphaFoldDB" id="A0A3A4KCG5"/>
<sequence length="457" mass="46817">MNREEYVRKVIATQQQWNTERKGIYYHASRVNSELEHGYDPQSISNPGDDLFVIESSTLADLVQRVEAMRPAQAMEVSQAWQNISASFREKSHTFGDAIKATIANGWRGQAANEATRAIQQYVSQSQQLTLASELISVKLQELYTGLDQTKALMPRTGDGAADPRTKVLPKEGTMKASDYGEQEARAEAQRVLRTVYWQVANQTDIGVPVVPDSPKVVQDPTGPEVSSGGVDGSSGGGGREGGSVAGGGGQGAGSEETEPKTEQAGTGSPNTVGAQGDSSADQGRTQAASAGGPAPSAGDQGAQSPGSGTGGLPQGVPAQGTQAPVAAGPGRAPSGLGREPSGPGRGTTGRGPTPVPDRSGTIRPGSPTSPGTQGVSGAPNRDVPAQQPAAAQTRAASGAAARGGSGAAGAPFAPGAGAQRKEDDEIRKTKDYLIIDRSEELLGRPGKTVPPVIGEQ</sequence>
<evidence type="ECO:0000256" key="1">
    <source>
        <dbReference type="ARBA" id="ARBA00010652"/>
    </source>
</evidence>
<evidence type="ECO:0000259" key="3">
    <source>
        <dbReference type="Pfam" id="PF00823"/>
    </source>
</evidence>
<evidence type="ECO:0000313" key="5">
    <source>
        <dbReference type="Proteomes" id="UP000266677"/>
    </source>
</evidence>
<feature type="compositionally biased region" description="Gly residues" evidence="2">
    <location>
        <begin position="230"/>
        <end position="253"/>
    </location>
</feature>
<comment type="caution">
    <text evidence="4">The sequence shown here is derived from an EMBL/GenBank/DDBJ whole genome shotgun (WGS) entry which is preliminary data.</text>
</comment>
<proteinExistence type="inferred from homology"/>
<keyword evidence="5" id="KW-1185">Reference proteome</keyword>
<dbReference type="Pfam" id="PF00823">
    <property type="entry name" value="PPE"/>
    <property type="match status" value="1"/>
</dbReference>
<feature type="compositionally biased region" description="Low complexity" evidence="2">
    <location>
        <begin position="287"/>
        <end position="304"/>
    </location>
</feature>
<gene>
    <name evidence="4" type="ORF">D5S18_21975</name>
</gene>
<dbReference type="EMBL" id="QZFU01000024">
    <property type="protein sequence ID" value="RJO72954.1"/>
    <property type="molecule type" value="Genomic_DNA"/>
</dbReference>
<evidence type="ECO:0000256" key="2">
    <source>
        <dbReference type="SAM" id="MobiDB-lite"/>
    </source>
</evidence>
<feature type="region of interest" description="Disordered" evidence="2">
    <location>
        <begin position="207"/>
        <end position="429"/>
    </location>
</feature>
<dbReference type="Gene3D" id="1.20.1260.20">
    <property type="entry name" value="PPE superfamily"/>
    <property type="match status" value="1"/>
</dbReference>
<protein>
    <recommendedName>
        <fullName evidence="3">PPE domain-containing protein</fullName>
    </recommendedName>
</protein>
<evidence type="ECO:0000313" key="4">
    <source>
        <dbReference type="EMBL" id="RJO72954.1"/>
    </source>
</evidence>
<feature type="compositionally biased region" description="Low complexity" evidence="2">
    <location>
        <begin position="409"/>
        <end position="419"/>
    </location>
</feature>
<feature type="domain" description="PPE" evidence="3">
    <location>
        <begin position="68"/>
        <end position="156"/>
    </location>
</feature>
<feature type="compositionally biased region" description="Low complexity" evidence="2">
    <location>
        <begin position="385"/>
        <end position="401"/>
    </location>
</feature>
<accession>A0A3A4KCG5</accession>
<comment type="similarity">
    <text evidence="1">Belongs to the mycobacterial PPE family.</text>
</comment>
<feature type="compositionally biased region" description="Polar residues" evidence="2">
    <location>
        <begin position="264"/>
        <end position="286"/>
    </location>
</feature>
<dbReference type="InterPro" id="IPR000030">
    <property type="entry name" value="PPE_dom"/>
</dbReference>
<organism evidence="4 5">
    <name type="scientific">Nocardia panacis</name>
    <dbReference type="NCBI Taxonomy" id="2340916"/>
    <lineage>
        <taxon>Bacteria</taxon>
        <taxon>Bacillati</taxon>
        <taxon>Actinomycetota</taxon>
        <taxon>Actinomycetes</taxon>
        <taxon>Mycobacteriales</taxon>
        <taxon>Nocardiaceae</taxon>
        <taxon>Nocardia</taxon>
    </lineage>
</organism>
<dbReference type="Proteomes" id="UP000266677">
    <property type="component" value="Unassembled WGS sequence"/>
</dbReference>
<name>A0A3A4KCG5_9NOCA</name>